<keyword evidence="2" id="KW-0805">Transcription regulation</keyword>
<dbReference type="SUPFAM" id="SSF46785">
    <property type="entry name" value="Winged helix' DNA-binding domain"/>
    <property type="match status" value="1"/>
</dbReference>
<sequence>MSGLSPWYIRTRLKTRHLLLLVALTDEGNVHRAAASLNMTQPAASKLLRELEDMLGTALFERLPRGMRPTLYGETLIRHARSVLGSLDQAQQEIEALKVGTLGAVAVGAITSPAVNLLPFAVARVKGAHPGIRVAAEVENSNVLLERLAQGKLDFVIARLSAEHDTLALRYEPLADETVCAVARLGHPLFEAKRLTLADLEKAAWIVPPVGSVLRHRFDLMFQRASLLPPSNVVETSAIMLITRLIEQSDMLAILAAEVADYYAAAGVIATLPLDIPCTMDDFGIITRNDRFLTPAAQLLADALRETALQSHLR</sequence>
<dbReference type="PROSITE" id="PS50931">
    <property type="entry name" value="HTH_LYSR"/>
    <property type="match status" value="1"/>
</dbReference>
<feature type="domain" description="HTH lysR-type" evidence="5">
    <location>
        <begin position="13"/>
        <end position="70"/>
    </location>
</feature>
<accession>A0ABS8K0E6</accession>
<dbReference type="PANTHER" id="PTHR30419">
    <property type="entry name" value="HTH-TYPE TRANSCRIPTIONAL REGULATOR YBHD"/>
    <property type="match status" value="1"/>
</dbReference>
<dbReference type="PANTHER" id="PTHR30419:SF8">
    <property type="entry name" value="NITROGEN ASSIMILATION TRANSCRIPTIONAL ACTIVATOR-RELATED"/>
    <property type="match status" value="1"/>
</dbReference>
<dbReference type="CDD" id="cd08435">
    <property type="entry name" value="PBP2_GbpR"/>
    <property type="match status" value="1"/>
</dbReference>
<comment type="similarity">
    <text evidence="1">Belongs to the LysR transcriptional regulatory family.</text>
</comment>
<evidence type="ECO:0000313" key="6">
    <source>
        <dbReference type="EMBL" id="MCC8395349.1"/>
    </source>
</evidence>
<reference evidence="6 7" key="1">
    <citation type="submission" date="2021-11" db="EMBL/GenBank/DDBJ databases">
        <authorList>
            <person name="Oh E.-T."/>
            <person name="Kim S.-B."/>
        </authorList>
    </citation>
    <scope>NUCLEOTIDE SEQUENCE [LARGE SCALE GENOMIC DNA]</scope>
    <source>
        <strain evidence="6 7">MMS20-SJTR3</strain>
    </source>
</reference>
<dbReference type="InterPro" id="IPR005119">
    <property type="entry name" value="LysR_subst-bd"/>
</dbReference>
<gene>
    <name evidence="6" type="ORF">LJ656_22430</name>
</gene>
<evidence type="ECO:0000313" key="7">
    <source>
        <dbReference type="Proteomes" id="UP001431019"/>
    </source>
</evidence>
<dbReference type="Proteomes" id="UP001431019">
    <property type="component" value="Unassembled WGS sequence"/>
</dbReference>
<evidence type="ECO:0000259" key="5">
    <source>
        <dbReference type="PROSITE" id="PS50931"/>
    </source>
</evidence>
<evidence type="ECO:0000256" key="3">
    <source>
        <dbReference type="ARBA" id="ARBA00023125"/>
    </source>
</evidence>
<dbReference type="PRINTS" id="PR00039">
    <property type="entry name" value="HTHLYSR"/>
</dbReference>
<evidence type="ECO:0000256" key="1">
    <source>
        <dbReference type="ARBA" id="ARBA00009437"/>
    </source>
</evidence>
<keyword evidence="4" id="KW-0804">Transcription</keyword>
<organism evidence="6 7">
    <name type="scientific">Paraburkholderia sejongensis</name>
    <dbReference type="NCBI Taxonomy" id="2886946"/>
    <lineage>
        <taxon>Bacteria</taxon>
        <taxon>Pseudomonadati</taxon>
        <taxon>Pseudomonadota</taxon>
        <taxon>Betaproteobacteria</taxon>
        <taxon>Burkholderiales</taxon>
        <taxon>Burkholderiaceae</taxon>
        <taxon>Paraburkholderia</taxon>
    </lineage>
</organism>
<dbReference type="InterPro" id="IPR036390">
    <property type="entry name" value="WH_DNA-bd_sf"/>
</dbReference>
<dbReference type="Pfam" id="PF03466">
    <property type="entry name" value="LysR_substrate"/>
    <property type="match status" value="1"/>
</dbReference>
<dbReference type="EMBL" id="JAJITD010000011">
    <property type="protein sequence ID" value="MCC8395349.1"/>
    <property type="molecule type" value="Genomic_DNA"/>
</dbReference>
<dbReference type="RefSeq" id="WP_230511614.1">
    <property type="nucleotide sequence ID" value="NZ_JAJITD010000011.1"/>
</dbReference>
<protein>
    <submittedName>
        <fullName evidence="6">LysR family transcriptional regulator</fullName>
    </submittedName>
</protein>
<dbReference type="InterPro" id="IPR036388">
    <property type="entry name" value="WH-like_DNA-bd_sf"/>
</dbReference>
<dbReference type="Gene3D" id="3.40.190.290">
    <property type="match status" value="1"/>
</dbReference>
<proteinExistence type="inferred from homology"/>
<dbReference type="InterPro" id="IPR000847">
    <property type="entry name" value="LysR_HTH_N"/>
</dbReference>
<dbReference type="SUPFAM" id="SSF53850">
    <property type="entry name" value="Periplasmic binding protein-like II"/>
    <property type="match status" value="1"/>
</dbReference>
<dbReference type="InterPro" id="IPR037405">
    <property type="entry name" value="GbpR_PBP2"/>
</dbReference>
<keyword evidence="7" id="KW-1185">Reference proteome</keyword>
<comment type="caution">
    <text evidence="6">The sequence shown here is derived from an EMBL/GenBank/DDBJ whole genome shotgun (WGS) entry which is preliminary data.</text>
</comment>
<evidence type="ECO:0000256" key="4">
    <source>
        <dbReference type="ARBA" id="ARBA00023163"/>
    </source>
</evidence>
<dbReference type="Pfam" id="PF00126">
    <property type="entry name" value="HTH_1"/>
    <property type="match status" value="1"/>
</dbReference>
<name>A0ABS8K0E6_9BURK</name>
<dbReference type="InterPro" id="IPR050950">
    <property type="entry name" value="HTH-type_LysR_regulators"/>
</dbReference>
<evidence type="ECO:0000256" key="2">
    <source>
        <dbReference type="ARBA" id="ARBA00023015"/>
    </source>
</evidence>
<dbReference type="Gene3D" id="1.10.10.10">
    <property type="entry name" value="Winged helix-like DNA-binding domain superfamily/Winged helix DNA-binding domain"/>
    <property type="match status" value="1"/>
</dbReference>
<keyword evidence="3" id="KW-0238">DNA-binding</keyword>